<protein>
    <recommendedName>
        <fullName evidence="5">Branched-chain amino acid aminotransferase</fullName>
    </recommendedName>
</protein>
<dbReference type="EMBL" id="UFSZ01000001">
    <property type="protein sequence ID" value="SUV18620.1"/>
    <property type="molecule type" value="Genomic_DNA"/>
</dbReference>
<gene>
    <name evidence="1" type="ORF">LS41612_04875</name>
    <name evidence="2" type="ORF">NCTC10338_03798</name>
</gene>
<evidence type="ECO:0000313" key="4">
    <source>
        <dbReference type="Proteomes" id="UP000255295"/>
    </source>
</evidence>
<dbReference type="Proteomes" id="UP000255295">
    <property type="component" value="Unassembled WGS sequence"/>
</dbReference>
<organism evidence="1 3">
    <name type="scientific">Lysinibacillus sphaericus</name>
    <name type="common">Bacillus sphaericus</name>
    <dbReference type="NCBI Taxonomy" id="1421"/>
    <lineage>
        <taxon>Bacteria</taxon>
        <taxon>Bacillati</taxon>
        <taxon>Bacillota</taxon>
        <taxon>Bacilli</taxon>
        <taxon>Bacillales</taxon>
        <taxon>Bacillaceae</taxon>
        <taxon>Lysinibacillus</taxon>
    </lineage>
</organism>
<reference evidence="1 3" key="1">
    <citation type="submission" date="2017-03" db="EMBL/GenBank/DDBJ databases">
        <title>The whole genome sequencing and assembly of Lysinibacillus sphaericus DSM 28T strain.</title>
        <authorList>
            <person name="Lee Y.-J."/>
            <person name="Yi H."/>
            <person name="Bahn Y.-S."/>
            <person name="Kim J.F."/>
            <person name="Lee D.-W."/>
        </authorList>
    </citation>
    <scope>NUCLEOTIDE SEQUENCE [LARGE SCALE GENOMIC DNA]</scope>
    <source>
        <strain evidence="1 3">DSM 28</strain>
    </source>
</reference>
<dbReference type="AlphaFoldDB" id="A0A2S0JX39"/>
<dbReference type="RefSeq" id="WP_024364188.1">
    <property type="nucleotide sequence ID" value="NZ_BJNS01000021.1"/>
</dbReference>
<evidence type="ECO:0000313" key="3">
    <source>
        <dbReference type="Proteomes" id="UP000238825"/>
    </source>
</evidence>
<reference evidence="2 4" key="2">
    <citation type="submission" date="2018-06" db="EMBL/GenBank/DDBJ databases">
        <authorList>
            <consortium name="Pathogen Informatics"/>
            <person name="Doyle S."/>
        </authorList>
    </citation>
    <scope>NUCLEOTIDE SEQUENCE [LARGE SCALE GENOMIC DNA]</scope>
    <source>
        <strain evidence="2 4">NCTC10338</strain>
    </source>
</reference>
<sequence length="190" mass="21705">MLKNQIESIINEQAKSKLLDVEKTYAQKHKLLDEDAAVETISLSFDVIERCHKETEELIAEETASFLTKPVHYLKEHANEFMYVTSERLDVIRVDSFALEFDGAFGVYSAMFGLRLQKKYSAFLHSYFTAHLQHKQMTYSAVFSGEDGLWEVNLALDALDGFSAQQPFDEVLTQLYCLVFGLLEELEASV</sequence>
<dbReference type="Proteomes" id="UP000238825">
    <property type="component" value="Chromosome"/>
</dbReference>
<proteinExistence type="predicted"/>
<evidence type="ECO:0000313" key="2">
    <source>
        <dbReference type="EMBL" id="SUV18620.1"/>
    </source>
</evidence>
<dbReference type="GeneID" id="48275520"/>
<accession>A0A2S0JX39</accession>
<evidence type="ECO:0008006" key="5">
    <source>
        <dbReference type="Google" id="ProtNLM"/>
    </source>
</evidence>
<evidence type="ECO:0000313" key="1">
    <source>
        <dbReference type="EMBL" id="AVK95651.1"/>
    </source>
</evidence>
<name>A0A2S0JX39_LYSSH</name>
<dbReference type="EMBL" id="CP019980">
    <property type="protein sequence ID" value="AVK95651.1"/>
    <property type="molecule type" value="Genomic_DNA"/>
</dbReference>